<comment type="caution">
    <text evidence="2">The sequence shown here is derived from an EMBL/GenBank/DDBJ whole genome shotgun (WGS) entry which is preliminary data.</text>
</comment>
<dbReference type="EMBL" id="CADEAL010001452">
    <property type="protein sequence ID" value="CAB1432589.1"/>
    <property type="molecule type" value="Genomic_DNA"/>
</dbReference>
<evidence type="ECO:0000256" key="1">
    <source>
        <dbReference type="SAM" id="MobiDB-lite"/>
    </source>
</evidence>
<organism evidence="2 3">
    <name type="scientific">Pleuronectes platessa</name>
    <name type="common">European plaice</name>
    <dbReference type="NCBI Taxonomy" id="8262"/>
    <lineage>
        <taxon>Eukaryota</taxon>
        <taxon>Metazoa</taxon>
        <taxon>Chordata</taxon>
        <taxon>Craniata</taxon>
        <taxon>Vertebrata</taxon>
        <taxon>Euteleostomi</taxon>
        <taxon>Actinopterygii</taxon>
        <taxon>Neopterygii</taxon>
        <taxon>Teleostei</taxon>
        <taxon>Neoteleostei</taxon>
        <taxon>Acanthomorphata</taxon>
        <taxon>Carangaria</taxon>
        <taxon>Pleuronectiformes</taxon>
        <taxon>Pleuronectoidei</taxon>
        <taxon>Pleuronectidae</taxon>
        <taxon>Pleuronectes</taxon>
    </lineage>
</organism>
<gene>
    <name evidence="2" type="ORF">PLEPLA_LOCUS20671</name>
</gene>
<dbReference type="Proteomes" id="UP001153269">
    <property type="component" value="Unassembled WGS sequence"/>
</dbReference>
<dbReference type="AlphaFoldDB" id="A0A9N7YQ67"/>
<evidence type="ECO:0000313" key="3">
    <source>
        <dbReference type="Proteomes" id="UP001153269"/>
    </source>
</evidence>
<feature type="region of interest" description="Disordered" evidence="1">
    <location>
        <begin position="187"/>
        <end position="208"/>
    </location>
</feature>
<keyword evidence="3" id="KW-1185">Reference proteome</keyword>
<reference evidence="2" key="1">
    <citation type="submission" date="2020-03" db="EMBL/GenBank/DDBJ databases">
        <authorList>
            <person name="Weist P."/>
        </authorList>
    </citation>
    <scope>NUCLEOTIDE SEQUENCE</scope>
</reference>
<sequence>MHPNTQPVNTITHHLLVVCPVAPLETHSAAPTSSCPLTTNCSHFLFVSKINDNEKRLERRRLSNWEKTSQRAYLPVKEAMSSLWVVMTGHRNCSGCSEEKMWLCVALQGVKDEMFKPWNRSLDVFQSSCFRNHQAPTLLQEQAADGGTRLRSAKTCKTRTAHTFSQIHNERKNTNMDENQQPYTWKKTKMPTRLESSSRHAEECSGHV</sequence>
<protein>
    <submittedName>
        <fullName evidence="2">Uncharacterized protein</fullName>
    </submittedName>
</protein>
<name>A0A9N7YQ67_PLEPL</name>
<accession>A0A9N7YQ67</accession>
<proteinExistence type="predicted"/>
<feature type="compositionally biased region" description="Basic and acidic residues" evidence="1">
    <location>
        <begin position="196"/>
        <end position="208"/>
    </location>
</feature>
<evidence type="ECO:0000313" key="2">
    <source>
        <dbReference type="EMBL" id="CAB1432589.1"/>
    </source>
</evidence>